<evidence type="ECO:0000313" key="3">
    <source>
        <dbReference type="Proteomes" id="UP000469559"/>
    </source>
</evidence>
<feature type="transmembrane region" description="Helical" evidence="1">
    <location>
        <begin position="483"/>
        <end position="505"/>
    </location>
</feature>
<evidence type="ECO:0000256" key="1">
    <source>
        <dbReference type="SAM" id="Phobius"/>
    </source>
</evidence>
<dbReference type="Pfam" id="PF11374">
    <property type="entry name" value="DUF3176"/>
    <property type="match status" value="1"/>
</dbReference>
<comment type="caution">
    <text evidence="2">The sequence shown here is derived from an EMBL/GenBank/DDBJ whole genome shotgun (WGS) entry which is preliminary data.</text>
</comment>
<reference evidence="2 3" key="1">
    <citation type="submission" date="2018-05" db="EMBL/GenBank/DDBJ databases">
        <title>Whole genome sequencing for identification of molecular markers to develop diagnostic detection tools for the regulated plant pathogen Lachnellula willkommii.</title>
        <authorList>
            <person name="Giroux E."/>
            <person name="Bilodeau G."/>
        </authorList>
    </citation>
    <scope>NUCLEOTIDE SEQUENCE [LARGE SCALE GENOMIC DNA]</scope>
    <source>
        <strain evidence="2 3">CBS 203.66</strain>
    </source>
</reference>
<accession>A0A8T9BNC8</accession>
<keyword evidence="3" id="KW-1185">Reference proteome</keyword>
<dbReference type="Proteomes" id="UP000469559">
    <property type="component" value="Unassembled WGS sequence"/>
</dbReference>
<dbReference type="PANTHER" id="PTHR35394:SF5">
    <property type="entry name" value="DUF3176 DOMAIN-CONTAINING PROTEIN"/>
    <property type="match status" value="1"/>
</dbReference>
<keyword evidence="1" id="KW-0472">Membrane</keyword>
<organism evidence="2 3">
    <name type="scientific">Lachnellula arida</name>
    <dbReference type="NCBI Taxonomy" id="1316785"/>
    <lineage>
        <taxon>Eukaryota</taxon>
        <taxon>Fungi</taxon>
        <taxon>Dikarya</taxon>
        <taxon>Ascomycota</taxon>
        <taxon>Pezizomycotina</taxon>
        <taxon>Leotiomycetes</taxon>
        <taxon>Helotiales</taxon>
        <taxon>Lachnaceae</taxon>
        <taxon>Lachnellula</taxon>
    </lineage>
</organism>
<keyword evidence="1" id="KW-1133">Transmembrane helix</keyword>
<dbReference type="OrthoDB" id="5376804at2759"/>
<proteinExistence type="predicted"/>
<name>A0A8T9BNC8_9HELO</name>
<sequence>MDLSSIGRRGNITLNAIISIISTAFRAALLTPVAQSVSQFCWVSFTRPRSLQDVVYYDSASRGPFGSLRLLFRLRFINFASIGAIITLTALALDPFFQQTVKYTTQSATDTSQQAKSVAAYTYGTGFEGAPEFVDGYTLLPYSMKTAVYQGLLSSNLISLADPPFNCPTGNCTWDPFSTLAVGSQCTDITSHIQLNCSATLCHFVAPEDSILQSLLVNTTEYNVFTIQSKVWTEYPMAALKPYANITGLLALVQWVKAIGSLSSPNYEIASITSNTTFEAVRCAFYLSVREVSVNVTNGVYSEDLLQENSHAGNVPGFFSNGTSSYSYGDDGREHWYPASITGPADISNGIEYHSINPFGDNNSLVYKPPFATTPPNLNDTFVVSYNAWFDLSSQLIEQGFLNGIVQTGSDDPLSGNDFPTLLYQASNVTRAMHSIAGYMTTQMRANDSLIPQEAQQNASLIAANQAVNGNVWVQKQFVTVRWAWLTLPALLLVLACGFLLAAFLKTRKSRVGLWQSSPLVFLFHARLADEAQIGEWKARELNTADQMQSAAEKLSMKITNSNDGPIEVFLNSAVPGRAKGKR</sequence>
<dbReference type="InterPro" id="IPR021514">
    <property type="entry name" value="DUF3176"/>
</dbReference>
<evidence type="ECO:0000313" key="2">
    <source>
        <dbReference type="EMBL" id="TVY21498.1"/>
    </source>
</evidence>
<dbReference type="PANTHER" id="PTHR35394">
    <property type="entry name" value="DUF3176 DOMAIN-CONTAINING PROTEIN"/>
    <property type="match status" value="1"/>
</dbReference>
<gene>
    <name evidence="2" type="ORF">LARI1_G002287</name>
</gene>
<keyword evidence="1" id="KW-0812">Transmembrane</keyword>
<dbReference type="AlphaFoldDB" id="A0A8T9BNC8"/>
<feature type="transmembrane region" description="Helical" evidence="1">
    <location>
        <begin position="76"/>
        <end position="97"/>
    </location>
</feature>
<protein>
    <submittedName>
        <fullName evidence="2">Uncharacterized protein</fullName>
    </submittedName>
</protein>
<dbReference type="EMBL" id="QGMF01000014">
    <property type="protein sequence ID" value="TVY21498.1"/>
    <property type="molecule type" value="Genomic_DNA"/>
</dbReference>